<accession>A0A2S0MGD8</accession>
<feature type="signal peptide" evidence="3">
    <location>
        <begin position="1"/>
        <end position="21"/>
    </location>
</feature>
<keyword evidence="3" id="KW-0732">Signal</keyword>
<dbReference type="Proteomes" id="UP000239709">
    <property type="component" value="Chromosome"/>
</dbReference>
<reference evidence="5 6" key="1">
    <citation type="submission" date="2018-03" db="EMBL/GenBank/DDBJ databases">
        <title>Genome sequencing of Ottowia sp.</title>
        <authorList>
            <person name="Kim S.-J."/>
            <person name="Heo J."/>
            <person name="Kwon S.-W."/>
        </authorList>
    </citation>
    <scope>NUCLEOTIDE SEQUENCE [LARGE SCALE GENOMIC DNA]</scope>
    <source>
        <strain evidence="5 6">KADR8-3</strain>
    </source>
</reference>
<sequence>MPIPTRLLSSIGAVGAAVAMAACSTSPQPVYPQGGGYPQGGYPSGGYPQQGQGNYAQFGRVTNVEYLRGGQSQGVAGAVVGGAVGGLAGHQIGGGSGRTAATVLGVVGGALIGRAIEQNTNRGGQDFYRVTVQMDNGGVRTFDYGQAPDVRIGERVRADGNQLFR</sequence>
<feature type="chain" id="PRO_5015535138" description="Glycine zipper 2TM domain-containing protein" evidence="3">
    <location>
        <begin position="22"/>
        <end position="165"/>
    </location>
</feature>
<dbReference type="PANTHER" id="PTHR35603">
    <property type="match status" value="1"/>
</dbReference>
<dbReference type="OrthoDB" id="9153931at2"/>
<dbReference type="GO" id="GO:0019867">
    <property type="term" value="C:outer membrane"/>
    <property type="evidence" value="ECO:0007669"/>
    <property type="project" value="InterPro"/>
</dbReference>
<dbReference type="RefSeq" id="WP_106703508.1">
    <property type="nucleotide sequence ID" value="NZ_CP027666.1"/>
</dbReference>
<dbReference type="PANTHER" id="PTHR35603:SF2">
    <property type="entry name" value="OUTER MEMBRANE LIPOPROTEIN"/>
    <property type="match status" value="1"/>
</dbReference>
<keyword evidence="6" id="KW-1185">Reference proteome</keyword>
<dbReference type="KEGG" id="otk:C6570_12490"/>
<evidence type="ECO:0000313" key="5">
    <source>
        <dbReference type="EMBL" id="AVO34959.1"/>
    </source>
</evidence>
<proteinExistence type="predicted"/>
<gene>
    <name evidence="5" type="ORF">C6570_12490</name>
</gene>
<organism evidence="5 6">
    <name type="scientific">Ottowia oryzae</name>
    <dbReference type="NCBI Taxonomy" id="2109914"/>
    <lineage>
        <taxon>Bacteria</taxon>
        <taxon>Pseudomonadati</taxon>
        <taxon>Pseudomonadota</taxon>
        <taxon>Betaproteobacteria</taxon>
        <taxon>Burkholderiales</taxon>
        <taxon>Comamonadaceae</taxon>
        <taxon>Ottowia</taxon>
    </lineage>
</organism>
<evidence type="ECO:0000256" key="3">
    <source>
        <dbReference type="SAM" id="SignalP"/>
    </source>
</evidence>
<dbReference type="InterPro" id="IPR051407">
    <property type="entry name" value="Bact_OM_lipoprot/Surf_antigen"/>
</dbReference>
<dbReference type="InterPro" id="IPR008816">
    <property type="entry name" value="Gly_zipper_2TM_dom"/>
</dbReference>
<keyword evidence="2" id="KW-0472">Membrane</keyword>
<evidence type="ECO:0000313" key="6">
    <source>
        <dbReference type="Proteomes" id="UP000239709"/>
    </source>
</evidence>
<evidence type="ECO:0000259" key="4">
    <source>
        <dbReference type="Pfam" id="PF05433"/>
    </source>
</evidence>
<dbReference type="AlphaFoldDB" id="A0A2S0MGD8"/>
<comment type="subcellular location">
    <subcellularLocation>
        <location evidence="1">Membrane</location>
    </subcellularLocation>
</comment>
<dbReference type="EMBL" id="CP027666">
    <property type="protein sequence ID" value="AVO34959.1"/>
    <property type="molecule type" value="Genomic_DNA"/>
</dbReference>
<evidence type="ECO:0000256" key="1">
    <source>
        <dbReference type="ARBA" id="ARBA00004370"/>
    </source>
</evidence>
<dbReference type="PROSITE" id="PS51257">
    <property type="entry name" value="PROKAR_LIPOPROTEIN"/>
    <property type="match status" value="1"/>
</dbReference>
<dbReference type="Pfam" id="PF05433">
    <property type="entry name" value="Rick_17kDa_Anti"/>
    <property type="match status" value="1"/>
</dbReference>
<feature type="domain" description="Glycine zipper 2TM" evidence="4">
    <location>
        <begin position="76"/>
        <end position="117"/>
    </location>
</feature>
<protein>
    <recommendedName>
        <fullName evidence="4">Glycine zipper 2TM domain-containing protein</fullName>
    </recommendedName>
</protein>
<name>A0A2S0MGD8_9BURK</name>
<evidence type="ECO:0000256" key="2">
    <source>
        <dbReference type="ARBA" id="ARBA00023136"/>
    </source>
</evidence>